<organism evidence="1">
    <name type="scientific">uncultured Thiotrichaceae bacterium</name>
    <dbReference type="NCBI Taxonomy" id="298394"/>
    <lineage>
        <taxon>Bacteria</taxon>
        <taxon>Pseudomonadati</taxon>
        <taxon>Pseudomonadota</taxon>
        <taxon>Gammaproteobacteria</taxon>
        <taxon>Thiotrichales</taxon>
        <taxon>Thiotrichaceae</taxon>
        <taxon>environmental samples</taxon>
    </lineage>
</organism>
<accession>A0A6S6U0N4</accession>
<name>A0A6S6U0N4_9GAMM</name>
<proteinExistence type="predicted"/>
<sequence>MQHTPKNDTHIPRRPPEQVMRLERMGSAHQGRLSFMRTLLRRLKRDKWTFERTVWEIDDQGVGRAVYQMTGPERTYSLVAFAHDLPPESRSDRVIAEAWDSTFALFDGVPTEVDLQRLEENVPKQEAGRVTASELTLSRANRSVRLFNYVADTLAAGHQPDREQIESVGYLMRTTAVYGSGKFGAADRDLIWQREEMAGPFQAEMLSVWLIRAFTLDLVEHMAVVKGGDQAVALEPDLRRSIGVGNSTGLGMAPFLMNHPLLLNNWMMAREEAIARVRSIQQVDDESFELFRKFLGRFWINADQWQSDHPLQLTKIASVKSDIRRLQAYLIMFKPQADYGWNRLYQWAKRSLSIEGQEMLTMLMLEPYPELVDALADGMNADEQYLPVIKGQMTVAEMGAWLAQYYGWALKLDFSPDESRSRFWYVSEEKLEPRLGERFSEEGGVLEQPLCIGWHVHQLAGELAAWGNQDDALADFLLAHPEYRHVVRRTQQADKAPYMEIQDNLIGADMLPIDLLRLKLSFFGATKFDPRSDRWVRITMFQHALFPHELQDLPANDWVYPPLN</sequence>
<reference evidence="1" key="1">
    <citation type="submission" date="2020-01" db="EMBL/GenBank/DDBJ databases">
        <authorList>
            <person name="Meier V. D."/>
            <person name="Meier V D."/>
        </authorList>
    </citation>
    <scope>NUCLEOTIDE SEQUENCE</scope>
    <source>
        <strain evidence="1">HLG_WM_MAG_09</strain>
    </source>
</reference>
<evidence type="ECO:0000313" key="1">
    <source>
        <dbReference type="EMBL" id="CAA6825234.1"/>
    </source>
</evidence>
<gene>
    <name evidence="1" type="ORF">HELGO_WM44809</name>
</gene>
<dbReference type="EMBL" id="CACVAT010000405">
    <property type="protein sequence ID" value="CAA6825234.1"/>
    <property type="molecule type" value="Genomic_DNA"/>
</dbReference>
<dbReference type="AlphaFoldDB" id="A0A6S6U0N4"/>
<protein>
    <submittedName>
        <fullName evidence="1">Uncharacterized protein</fullName>
    </submittedName>
</protein>